<dbReference type="GO" id="GO:0016020">
    <property type="term" value="C:membrane"/>
    <property type="evidence" value="ECO:0007669"/>
    <property type="project" value="UniProtKB-SubCell"/>
</dbReference>
<feature type="transmembrane region" description="Helical" evidence="10">
    <location>
        <begin position="263"/>
        <end position="284"/>
    </location>
</feature>
<name>A0A7I8J3P1_SPIIN</name>
<evidence type="ECO:0000256" key="5">
    <source>
        <dbReference type="ARBA" id="ARBA00022692"/>
    </source>
</evidence>
<comment type="subcellular location">
    <subcellularLocation>
        <location evidence="1">Membrane</location>
        <topology evidence="1">Multi-pass membrane protein</topology>
    </subcellularLocation>
</comment>
<dbReference type="EMBL" id="CACRZD030000008">
    <property type="protein sequence ID" value="CAA6664403.1"/>
    <property type="molecule type" value="Genomic_DNA"/>
</dbReference>
<dbReference type="InterPro" id="IPR005829">
    <property type="entry name" value="Sugar_transporter_CS"/>
</dbReference>
<feature type="transmembrane region" description="Helical" evidence="10">
    <location>
        <begin position="130"/>
        <end position="148"/>
    </location>
</feature>
<evidence type="ECO:0000313" key="12">
    <source>
        <dbReference type="EMBL" id="CAA2624988.1"/>
    </source>
</evidence>
<accession>A0A7I8J3P1</accession>
<dbReference type="EMBL" id="LR743595">
    <property type="protein sequence ID" value="CAA2624988.1"/>
    <property type="molecule type" value="Genomic_DNA"/>
</dbReference>
<dbReference type="InterPro" id="IPR045262">
    <property type="entry name" value="STP/PLT_plant"/>
</dbReference>
<feature type="transmembrane region" description="Helical" evidence="10">
    <location>
        <begin position="387"/>
        <end position="408"/>
    </location>
</feature>
<feature type="transmembrane region" description="Helical" evidence="10">
    <location>
        <begin position="71"/>
        <end position="91"/>
    </location>
</feature>
<dbReference type="PROSITE" id="PS50850">
    <property type="entry name" value="MFS"/>
    <property type="match status" value="1"/>
</dbReference>
<dbReference type="FunFam" id="1.20.1250.20:FF:000002">
    <property type="entry name" value="Sugar transport protein 13"/>
    <property type="match status" value="1"/>
</dbReference>
<dbReference type="Proteomes" id="UP001189122">
    <property type="component" value="Unassembled WGS sequence"/>
</dbReference>
<feature type="transmembrane region" description="Helical" evidence="10">
    <location>
        <begin position="361"/>
        <end position="381"/>
    </location>
</feature>
<dbReference type="InterPro" id="IPR003663">
    <property type="entry name" value="Sugar/inositol_transpt"/>
</dbReference>
<dbReference type="GO" id="GO:0015293">
    <property type="term" value="F:symporter activity"/>
    <property type="evidence" value="ECO:0007669"/>
    <property type="project" value="UniProtKB-KW"/>
</dbReference>
<dbReference type="PRINTS" id="PR00171">
    <property type="entry name" value="SUGRTRNSPORT"/>
</dbReference>
<dbReference type="InterPro" id="IPR005828">
    <property type="entry name" value="MFS_sugar_transport-like"/>
</dbReference>
<dbReference type="InterPro" id="IPR036259">
    <property type="entry name" value="MFS_trans_sf"/>
</dbReference>
<dbReference type="InterPro" id="IPR044778">
    <property type="entry name" value="MFS_STP/MST-like_plant"/>
</dbReference>
<evidence type="ECO:0000256" key="8">
    <source>
        <dbReference type="ARBA" id="ARBA00023136"/>
    </source>
</evidence>
<evidence type="ECO:0000256" key="1">
    <source>
        <dbReference type="ARBA" id="ARBA00004141"/>
    </source>
</evidence>
<dbReference type="InterPro" id="IPR020846">
    <property type="entry name" value="MFS_dom"/>
</dbReference>
<feature type="transmembrane region" description="Helical" evidence="10">
    <location>
        <begin position="41"/>
        <end position="59"/>
    </location>
</feature>
<keyword evidence="13" id="KW-1185">Reference proteome</keyword>
<dbReference type="GO" id="GO:0015145">
    <property type="term" value="F:monosaccharide transmembrane transporter activity"/>
    <property type="evidence" value="ECO:0007669"/>
    <property type="project" value="InterPro"/>
</dbReference>
<dbReference type="SUPFAM" id="SSF103473">
    <property type="entry name" value="MFS general substrate transporter"/>
    <property type="match status" value="1"/>
</dbReference>
<keyword evidence="3 9" id="KW-0813">Transport</keyword>
<keyword evidence="5 10" id="KW-0812">Transmembrane</keyword>
<dbReference type="AlphaFoldDB" id="A0A7I8J3P1"/>
<dbReference type="NCBIfam" id="TIGR00879">
    <property type="entry name" value="SP"/>
    <property type="match status" value="1"/>
</dbReference>
<dbReference type="PANTHER" id="PTHR23500">
    <property type="entry name" value="SOLUTE CARRIER FAMILY 2, FACILITATED GLUCOSE TRANSPORTER"/>
    <property type="match status" value="1"/>
</dbReference>
<dbReference type="CDD" id="cd17361">
    <property type="entry name" value="MFS_STP"/>
    <property type="match status" value="1"/>
</dbReference>
<feature type="transmembrane region" description="Helical" evidence="10">
    <location>
        <begin position="291"/>
        <end position="315"/>
    </location>
</feature>
<dbReference type="PANTHER" id="PTHR23500:SF44">
    <property type="entry name" value="SUGAR TRANSPORT PROTEIN 5"/>
    <property type="match status" value="1"/>
</dbReference>
<evidence type="ECO:0000256" key="2">
    <source>
        <dbReference type="ARBA" id="ARBA00010992"/>
    </source>
</evidence>
<dbReference type="Pfam" id="PF00083">
    <property type="entry name" value="Sugar_tr"/>
    <property type="match status" value="1"/>
</dbReference>
<evidence type="ECO:0000256" key="4">
    <source>
        <dbReference type="ARBA" id="ARBA00022597"/>
    </source>
</evidence>
<feature type="transmembrane region" description="Helical" evidence="10">
    <location>
        <begin position="154"/>
        <end position="171"/>
    </location>
</feature>
<dbReference type="PROSITE" id="PS00217">
    <property type="entry name" value="SUGAR_TRANSPORT_2"/>
    <property type="match status" value="1"/>
</dbReference>
<dbReference type="Gene3D" id="1.20.1250.20">
    <property type="entry name" value="MFS general substrate transporter like domains"/>
    <property type="match status" value="1"/>
</dbReference>
<organism evidence="12">
    <name type="scientific">Spirodela intermedia</name>
    <name type="common">Intermediate duckweed</name>
    <dbReference type="NCBI Taxonomy" id="51605"/>
    <lineage>
        <taxon>Eukaryota</taxon>
        <taxon>Viridiplantae</taxon>
        <taxon>Streptophyta</taxon>
        <taxon>Embryophyta</taxon>
        <taxon>Tracheophyta</taxon>
        <taxon>Spermatophyta</taxon>
        <taxon>Magnoliopsida</taxon>
        <taxon>Liliopsida</taxon>
        <taxon>Araceae</taxon>
        <taxon>Lemnoideae</taxon>
        <taxon>Spirodela</taxon>
    </lineage>
</organism>
<evidence type="ECO:0000313" key="13">
    <source>
        <dbReference type="Proteomes" id="UP001189122"/>
    </source>
</evidence>
<evidence type="ECO:0000256" key="7">
    <source>
        <dbReference type="ARBA" id="ARBA00022989"/>
    </source>
</evidence>
<keyword evidence="4" id="KW-0762">Sugar transport</keyword>
<keyword evidence="6" id="KW-0769">Symport</keyword>
<feature type="transmembrane region" description="Helical" evidence="10">
    <location>
        <begin position="239"/>
        <end position="257"/>
    </location>
</feature>
<evidence type="ECO:0000256" key="10">
    <source>
        <dbReference type="SAM" id="Phobius"/>
    </source>
</evidence>
<evidence type="ECO:0000256" key="9">
    <source>
        <dbReference type="RuleBase" id="RU003346"/>
    </source>
</evidence>
<protein>
    <recommendedName>
        <fullName evidence="11">Major facilitator superfamily (MFS) profile domain-containing protein</fullName>
    </recommendedName>
</protein>
<evidence type="ECO:0000256" key="6">
    <source>
        <dbReference type="ARBA" id="ARBA00022847"/>
    </source>
</evidence>
<feature type="domain" description="Major facilitator superfamily (MFS) profile" evidence="11">
    <location>
        <begin position="1"/>
        <end position="412"/>
    </location>
</feature>
<keyword evidence="8 10" id="KW-0472">Membrane</keyword>
<keyword evidence="7 10" id="KW-1133">Transmembrane helix</keyword>
<comment type="similarity">
    <text evidence="2 9">Belongs to the major facilitator superfamily. Sugar transporter (TC 2.A.1.1) family.</text>
</comment>
<evidence type="ECO:0000256" key="3">
    <source>
        <dbReference type="ARBA" id="ARBA00022448"/>
    </source>
</evidence>
<evidence type="ECO:0000259" key="11">
    <source>
        <dbReference type="PROSITE" id="PS50850"/>
    </source>
</evidence>
<sequence length="437" mass="46343">MGISGGLTTMKSFLRKFFPYILSATASTASSDEYCVYNSQILTAFTSSLYLAALFSSLIAGRLTAIAGRRVVMVTAGALYLTGAAINASAANVVMLIAGRFLLGFGVGFANQATPVYIVEMAPARWRGALVAAFQLSVGLGVLTANLWGWRLALGLAAAPAVIFLVGAVVISDTPSSLVARGRLDSAREALLQARGAHADVDAELEDILYHLEARQRKHGEEGGGGAFRRVLSRGTQMTGINVVAFYAPVMFQTVGFADGSSLMAAVVLAAINLVSILVSTVIVDRYGRRVLFIQGGGQMFICLVAVGCVMAATAGGDSGALAVLLLTCIYSAGYGWSWGPLSWLVPCEIFPEEVRSAGQAIVIALNLGVCFVQAQVFLAALCWMKYGLFLFFAGWIAVMTAFVAAFLPETKGVPLEAMEGVWAAHWFWKRFALPRD</sequence>
<feature type="transmembrane region" description="Helical" evidence="10">
    <location>
        <begin position="97"/>
        <end position="118"/>
    </location>
</feature>
<gene>
    <name evidence="12" type="ORF">SI7747_08010792</name>
</gene>
<proteinExistence type="inferred from homology"/>
<reference evidence="12 13" key="1">
    <citation type="submission" date="2019-12" db="EMBL/GenBank/DDBJ databases">
        <authorList>
            <person name="Scholz U."/>
            <person name="Mascher M."/>
            <person name="Fiebig A."/>
        </authorList>
    </citation>
    <scope>NUCLEOTIDE SEQUENCE</scope>
</reference>